<dbReference type="SUPFAM" id="SSF117143">
    <property type="entry name" value="Flagellar hook protein flgE"/>
    <property type="match status" value="1"/>
</dbReference>
<evidence type="ECO:0000313" key="10">
    <source>
        <dbReference type="EMBL" id="NYF52207.1"/>
    </source>
</evidence>
<evidence type="ECO:0000256" key="3">
    <source>
        <dbReference type="ARBA" id="ARBA00019015"/>
    </source>
</evidence>
<reference evidence="10 11" key="1">
    <citation type="submission" date="2020-07" db="EMBL/GenBank/DDBJ databases">
        <title>Genomic Encyclopedia of Type Strains, Phase IV (KMG-V): Genome sequencing to study the core and pangenomes of soil and plant-associated prokaryotes.</title>
        <authorList>
            <person name="Whitman W."/>
        </authorList>
    </citation>
    <scope>NUCLEOTIDE SEQUENCE [LARGE SCALE GENOMIC DNA]</scope>
    <source>
        <strain evidence="10 11">M8UP30</strain>
    </source>
</reference>
<dbReference type="GO" id="GO:0044780">
    <property type="term" value="P:bacterial-type flagellum assembly"/>
    <property type="evidence" value="ECO:0007669"/>
    <property type="project" value="InterPro"/>
</dbReference>
<dbReference type="InterPro" id="IPR019776">
    <property type="entry name" value="Flagellar_basal_body_rod_CS"/>
</dbReference>
<evidence type="ECO:0000256" key="2">
    <source>
        <dbReference type="ARBA" id="ARBA00009677"/>
    </source>
</evidence>
<protein>
    <recommendedName>
        <fullName evidence="3">Flagellar hook protein FlgE</fullName>
    </recommendedName>
</protein>
<dbReference type="GO" id="GO:0009424">
    <property type="term" value="C:bacterial-type flagellum hook"/>
    <property type="evidence" value="ECO:0007669"/>
    <property type="project" value="InterPro"/>
</dbReference>
<dbReference type="NCBIfam" id="TIGR03506">
    <property type="entry name" value="FlgEFG_subfam"/>
    <property type="match status" value="2"/>
</dbReference>
<keyword evidence="10" id="KW-0282">Flagellum</keyword>
<comment type="caution">
    <text evidence="10">The sequence shown here is derived from an EMBL/GenBank/DDBJ whole genome shotgun (WGS) entry which is preliminary data.</text>
</comment>
<dbReference type="GO" id="GO:0005198">
    <property type="term" value="F:structural molecule activity"/>
    <property type="evidence" value="ECO:0007669"/>
    <property type="project" value="InterPro"/>
</dbReference>
<keyword evidence="10" id="KW-0966">Cell projection</keyword>
<feature type="domain" description="Flagellar hook protein FlgE/F/G-like D1" evidence="9">
    <location>
        <begin position="89"/>
        <end position="154"/>
    </location>
</feature>
<evidence type="ECO:0000256" key="4">
    <source>
        <dbReference type="ARBA" id="ARBA00023143"/>
    </source>
</evidence>
<proteinExistence type="inferred from homology"/>
<dbReference type="EMBL" id="JACCCV010000002">
    <property type="protein sequence ID" value="NYF52207.1"/>
    <property type="molecule type" value="Genomic_DNA"/>
</dbReference>
<dbReference type="InterPro" id="IPR002371">
    <property type="entry name" value="FlgK"/>
</dbReference>
<evidence type="ECO:0000256" key="5">
    <source>
        <dbReference type="RuleBase" id="RU362116"/>
    </source>
</evidence>
<dbReference type="Pfam" id="PF06429">
    <property type="entry name" value="Flg_bbr_C"/>
    <property type="match status" value="1"/>
</dbReference>
<dbReference type="Pfam" id="PF00460">
    <property type="entry name" value="Flg_bb_rod"/>
    <property type="match status" value="1"/>
</dbReference>
<comment type="similarity">
    <text evidence="2 5">Belongs to the flagella basal body rod proteins family.</text>
</comment>
<dbReference type="Gene3D" id="2.60.98.20">
    <property type="entry name" value="Flagellar hook protein FlgE"/>
    <property type="match status" value="1"/>
</dbReference>
<dbReference type="InterPro" id="IPR020013">
    <property type="entry name" value="Flagellar_FlgE/F/G"/>
</dbReference>
<dbReference type="Proteomes" id="UP000534186">
    <property type="component" value="Unassembled WGS sequence"/>
</dbReference>
<accession>A0A7Y9NMX8</accession>
<dbReference type="InterPro" id="IPR037925">
    <property type="entry name" value="FlgE/F/G-like"/>
</dbReference>
<evidence type="ECO:0000259" key="8">
    <source>
        <dbReference type="Pfam" id="PF07559"/>
    </source>
</evidence>
<dbReference type="AlphaFoldDB" id="A0A7Y9NMX8"/>
<dbReference type="PANTHER" id="PTHR30435">
    <property type="entry name" value="FLAGELLAR PROTEIN"/>
    <property type="match status" value="1"/>
</dbReference>
<evidence type="ECO:0000259" key="6">
    <source>
        <dbReference type="Pfam" id="PF00460"/>
    </source>
</evidence>
<keyword evidence="4 5" id="KW-0975">Bacterial flagellum</keyword>
<dbReference type="PRINTS" id="PR01005">
    <property type="entry name" value="FLGHOOKAP1"/>
</dbReference>
<name>A0A7Y9NMX8_9BACT</name>
<dbReference type="Pfam" id="PF22692">
    <property type="entry name" value="LlgE_F_G_D1"/>
    <property type="match status" value="1"/>
</dbReference>
<dbReference type="GO" id="GO:0071978">
    <property type="term" value="P:bacterial-type flagellum-dependent swarming motility"/>
    <property type="evidence" value="ECO:0007669"/>
    <property type="project" value="TreeGrafter"/>
</dbReference>
<feature type="domain" description="Flagellar basal-body/hook protein C-terminal" evidence="7">
    <location>
        <begin position="437"/>
        <end position="478"/>
    </location>
</feature>
<dbReference type="PANTHER" id="PTHR30435:SF19">
    <property type="entry name" value="FLAGELLAR BASAL-BODY ROD PROTEIN FLGG"/>
    <property type="match status" value="1"/>
</dbReference>
<feature type="domain" description="Flagellar hook protein FlgE D2" evidence="8">
    <location>
        <begin position="177"/>
        <end position="361"/>
    </location>
</feature>
<evidence type="ECO:0000313" key="11">
    <source>
        <dbReference type="Proteomes" id="UP000534186"/>
    </source>
</evidence>
<dbReference type="InterPro" id="IPR010930">
    <property type="entry name" value="Flg_bb/hook_C_dom"/>
</dbReference>
<evidence type="ECO:0000256" key="1">
    <source>
        <dbReference type="ARBA" id="ARBA00004117"/>
    </source>
</evidence>
<keyword evidence="10" id="KW-0969">Cilium</keyword>
<comment type="subcellular location">
    <subcellularLocation>
        <location evidence="1 5">Bacterial flagellum basal body</location>
    </subcellularLocation>
</comment>
<dbReference type="Pfam" id="PF07559">
    <property type="entry name" value="FlgE_D2"/>
    <property type="match status" value="1"/>
</dbReference>
<dbReference type="InterPro" id="IPR011491">
    <property type="entry name" value="FlgE_D2"/>
</dbReference>
<gene>
    <name evidence="10" type="ORF">HDF12_002606</name>
</gene>
<organism evidence="10 11">
    <name type="scientific">Tunturiibacter lichenicola</name>
    <dbReference type="NCBI Taxonomy" id="2051959"/>
    <lineage>
        <taxon>Bacteria</taxon>
        <taxon>Pseudomonadati</taxon>
        <taxon>Acidobacteriota</taxon>
        <taxon>Terriglobia</taxon>
        <taxon>Terriglobales</taxon>
        <taxon>Acidobacteriaceae</taxon>
        <taxon>Tunturiibacter</taxon>
    </lineage>
</organism>
<feature type="domain" description="Flagellar basal body rod protein N-terminal" evidence="6">
    <location>
        <begin position="6"/>
        <end position="34"/>
    </location>
</feature>
<sequence>MGNFSIALSGLEADSTALNTIGNNLANLNTVAYKGQTTSFEDLFHQQLGESGAGDPIQVGSGTKVGSTSTDFSEGTLLPDANGNTSDMALDGNGFFIVEQNGQQSLTRAGNFTVANNGSLTTQDGQFVLGYPATAGVVNTNTNPQPITLPVGATEGAQATQNISVTANLNSGATVGTTFTTPVEIFDSLGQSHQATITYDKTATNTWSYSVTLPAGDAAGSANATGTLSFDTSGNLIPPQTPTTPTWPTSTAVTVGSTVVDSNGNLEKVTSISGTGTTGGAAPVWGAAPGSTTTDNAGANQVVWTNLGPVSTVPGPITFTGLADGASNLSFNWNLDGAGTTPLISQLASANSNGATPQDGFASGNYTGFTVDPSGVIQAKFSNGNSETIGQVAVANVANVQGLVSVGGNNFQTTGASGQAVAGVAGTGGRGAVDDSTLEQSNVNISTEFSNLIVAQRAFEANSKTVTTFDTISQDVIAMVR</sequence>
<dbReference type="InterPro" id="IPR053967">
    <property type="entry name" value="LlgE_F_G-like_D1"/>
</dbReference>
<dbReference type="PROSITE" id="PS00588">
    <property type="entry name" value="FLAGELLA_BB_ROD"/>
    <property type="match status" value="1"/>
</dbReference>
<dbReference type="InterPro" id="IPR037058">
    <property type="entry name" value="Falgellar_hook_FlgE_sf"/>
</dbReference>
<evidence type="ECO:0000259" key="9">
    <source>
        <dbReference type="Pfam" id="PF22692"/>
    </source>
</evidence>
<dbReference type="GO" id="GO:0009425">
    <property type="term" value="C:bacterial-type flagellum basal body"/>
    <property type="evidence" value="ECO:0007669"/>
    <property type="project" value="UniProtKB-SubCell"/>
</dbReference>
<evidence type="ECO:0000259" key="7">
    <source>
        <dbReference type="Pfam" id="PF06429"/>
    </source>
</evidence>
<dbReference type="InterPro" id="IPR001444">
    <property type="entry name" value="Flag_bb_rod_N"/>
</dbReference>